<gene>
    <name evidence="1" type="ORF">J2Z80_000236</name>
</gene>
<evidence type="ECO:0000313" key="2">
    <source>
        <dbReference type="Proteomes" id="UP001166402"/>
    </source>
</evidence>
<name>A0ABS4NAP9_9THEO</name>
<sequence length="87" mass="10320">MLLEKYARQYDKQYKKLLRYINCTAVSFDLGNGLRCIVSPCAKQPGRYQCTFYDNKGPLSDIIRDKKEEIFREIVLYDKTKLIDMIE</sequence>
<evidence type="ECO:0000313" key="1">
    <source>
        <dbReference type="EMBL" id="MBP2070738.1"/>
    </source>
</evidence>
<dbReference type="RefSeq" id="WP_209452718.1">
    <property type="nucleotide sequence ID" value="NZ_JAGGLT010000002.1"/>
</dbReference>
<keyword evidence="2" id="KW-1185">Reference proteome</keyword>
<dbReference type="Proteomes" id="UP001166402">
    <property type="component" value="Unassembled WGS sequence"/>
</dbReference>
<protein>
    <submittedName>
        <fullName evidence="1">Uncharacterized protein YodC (DUF2158 family)</fullName>
    </submittedName>
</protein>
<accession>A0ABS4NAP9</accession>
<reference evidence="1" key="1">
    <citation type="submission" date="2021-03" db="EMBL/GenBank/DDBJ databases">
        <title>Genomic Encyclopedia of Type Strains, Phase IV (KMG-IV): sequencing the most valuable type-strain genomes for metagenomic binning, comparative biology and taxonomic classification.</title>
        <authorList>
            <person name="Goeker M."/>
        </authorList>
    </citation>
    <scope>NUCLEOTIDE SEQUENCE</scope>
    <source>
        <strain evidence="1">DSM 101588</strain>
    </source>
</reference>
<proteinExistence type="predicted"/>
<comment type="caution">
    <text evidence="1">The sequence shown here is derived from an EMBL/GenBank/DDBJ whole genome shotgun (WGS) entry which is preliminary data.</text>
</comment>
<organism evidence="1 2">
    <name type="scientific">Thermoanaerobacterium butyriciformans</name>
    <dbReference type="NCBI Taxonomy" id="1702242"/>
    <lineage>
        <taxon>Bacteria</taxon>
        <taxon>Bacillati</taxon>
        <taxon>Bacillota</taxon>
        <taxon>Clostridia</taxon>
        <taxon>Thermoanaerobacterales</taxon>
        <taxon>Thermoanaerobacteraceae</taxon>
        <taxon>Thermoanaerobacterium</taxon>
    </lineage>
</organism>
<dbReference type="EMBL" id="JAGGLT010000002">
    <property type="protein sequence ID" value="MBP2070738.1"/>
    <property type="molecule type" value="Genomic_DNA"/>
</dbReference>